<accession>A0A0R1TXL4</accession>
<evidence type="ECO:0000259" key="1">
    <source>
        <dbReference type="Pfam" id="PF05193"/>
    </source>
</evidence>
<feature type="domain" description="Peptidase M16 C-terminal" evidence="1">
    <location>
        <begin position="180"/>
        <end position="354"/>
    </location>
</feature>
<dbReference type="RefSeq" id="WP_025086655.1">
    <property type="nucleotide sequence ID" value="NZ_AZFT01000053.1"/>
</dbReference>
<dbReference type="GO" id="GO:0046872">
    <property type="term" value="F:metal ion binding"/>
    <property type="evidence" value="ECO:0007669"/>
    <property type="project" value="InterPro"/>
</dbReference>
<dbReference type="EMBL" id="AZFT01000053">
    <property type="protein sequence ID" value="KRL83555.1"/>
    <property type="molecule type" value="Genomic_DNA"/>
</dbReference>
<dbReference type="InterPro" id="IPR050361">
    <property type="entry name" value="MPP/UQCRC_Complex"/>
</dbReference>
<dbReference type="OrthoDB" id="9762085at2"/>
<dbReference type="Proteomes" id="UP000051324">
    <property type="component" value="Unassembled WGS sequence"/>
</dbReference>
<dbReference type="NCBIfam" id="NF047422">
    <property type="entry name" value="YfmF_fam"/>
    <property type="match status" value="1"/>
</dbReference>
<sequence>MQQELVNGVELQVVSTQQFKTNCVVVSFVTELTSREETIMRTLLSNILETSSQTYPTQKDVALELSKMYGASFGTTVSRRGRLHTLSFIVNCVNDNYLLQPENMLAQVFSFLKEMIFAPLVEENAFDEVTFTRQKENLAAYIEAVKDNKQTYAALELQKMYFDDPIQKSAQYGDLADLTNITASELYSYYQKMLQQDNIQILVSGDVEFADVLACAKELSFEPRTATKLNYLYTQPRHESVLEKITQQTLNQSKLDLAYRLPVPYRGEMHYAALIFNALLGGSPQSKLFMNVREKASLAYYASSSFDPFRQLLVIQTGIKSVDKRRALALIKEQVADLAAGNFTLEELENIKLNLANSYESRLDSQMTALNRLQLEFITKTSESPASWLQKLNQVTKTEVMQVAQKVELQAIYFLDGGQE</sequence>
<dbReference type="PANTHER" id="PTHR11851">
    <property type="entry name" value="METALLOPROTEASE"/>
    <property type="match status" value="1"/>
</dbReference>
<dbReference type="AlphaFoldDB" id="A0A0R1TXL4"/>
<dbReference type="SUPFAM" id="SSF63411">
    <property type="entry name" value="LuxS/MPP-like metallohydrolase"/>
    <property type="match status" value="2"/>
</dbReference>
<dbReference type="STRING" id="1423724.FC32_GL000809"/>
<protein>
    <submittedName>
        <fullName evidence="2">M16 family peptidase</fullName>
    </submittedName>
</protein>
<evidence type="ECO:0000313" key="3">
    <source>
        <dbReference type="Proteomes" id="UP000051324"/>
    </source>
</evidence>
<gene>
    <name evidence="2" type="ORF">FC32_GL000809</name>
</gene>
<dbReference type="PANTHER" id="PTHR11851:SF186">
    <property type="entry name" value="INACTIVE METALLOPROTEASE YMFF-RELATED"/>
    <property type="match status" value="1"/>
</dbReference>
<dbReference type="Gene3D" id="3.30.830.10">
    <property type="entry name" value="Metalloenzyme, LuxS/M16 peptidase-like"/>
    <property type="match status" value="2"/>
</dbReference>
<proteinExistence type="predicted"/>
<keyword evidence="3" id="KW-1185">Reference proteome</keyword>
<dbReference type="Pfam" id="PF05193">
    <property type="entry name" value="Peptidase_M16_C"/>
    <property type="match status" value="1"/>
</dbReference>
<dbReference type="PATRIC" id="fig|1423724.4.peg.848"/>
<reference evidence="2 3" key="1">
    <citation type="journal article" date="2015" name="Genome Announc.">
        <title>Expanding the biotechnology potential of lactobacilli through comparative genomics of 213 strains and associated genera.</title>
        <authorList>
            <person name="Sun Z."/>
            <person name="Harris H.M."/>
            <person name="McCann A."/>
            <person name="Guo C."/>
            <person name="Argimon S."/>
            <person name="Zhang W."/>
            <person name="Yang X."/>
            <person name="Jeffery I.B."/>
            <person name="Cooney J.C."/>
            <person name="Kagawa T.F."/>
            <person name="Liu W."/>
            <person name="Song Y."/>
            <person name="Salvetti E."/>
            <person name="Wrobel A."/>
            <person name="Rasinkangas P."/>
            <person name="Parkhill J."/>
            <person name="Rea M.C."/>
            <person name="O'Sullivan O."/>
            <person name="Ritari J."/>
            <person name="Douillard F.P."/>
            <person name="Paul Ross R."/>
            <person name="Yang R."/>
            <person name="Briner A.E."/>
            <person name="Felis G.E."/>
            <person name="de Vos W.M."/>
            <person name="Barrangou R."/>
            <person name="Klaenhammer T.R."/>
            <person name="Caufield P.W."/>
            <person name="Cui Y."/>
            <person name="Zhang H."/>
            <person name="O'Toole P.W."/>
        </authorList>
    </citation>
    <scope>NUCLEOTIDE SEQUENCE [LARGE SCALE GENOMIC DNA]</scope>
    <source>
        <strain evidence="2 3">DSM 16634</strain>
    </source>
</reference>
<evidence type="ECO:0000313" key="2">
    <source>
        <dbReference type="EMBL" id="KRL83555.1"/>
    </source>
</evidence>
<organism evidence="2 3">
    <name type="scientific">Ligilactobacillus apodemi DSM 16634 = JCM 16172</name>
    <dbReference type="NCBI Taxonomy" id="1423724"/>
    <lineage>
        <taxon>Bacteria</taxon>
        <taxon>Bacillati</taxon>
        <taxon>Bacillota</taxon>
        <taxon>Bacilli</taxon>
        <taxon>Lactobacillales</taxon>
        <taxon>Lactobacillaceae</taxon>
        <taxon>Ligilactobacillus</taxon>
    </lineage>
</organism>
<dbReference type="eggNOG" id="COG0612">
    <property type="taxonomic scope" value="Bacteria"/>
</dbReference>
<comment type="caution">
    <text evidence="2">The sequence shown here is derived from an EMBL/GenBank/DDBJ whole genome shotgun (WGS) entry which is preliminary data.</text>
</comment>
<dbReference type="InterPro" id="IPR007863">
    <property type="entry name" value="Peptidase_M16_C"/>
</dbReference>
<dbReference type="InterPro" id="IPR011249">
    <property type="entry name" value="Metalloenz_LuxS/M16"/>
</dbReference>
<name>A0A0R1TXL4_9LACO</name>